<dbReference type="EMBL" id="CM001403">
    <property type="protein sequence ID" value="EHQ30952.1"/>
    <property type="molecule type" value="Genomic_DNA"/>
</dbReference>
<dbReference type="AlphaFoldDB" id="H1Y407"/>
<dbReference type="InterPro" id="IPR001647">
    <property type="entry name" value="HTH_TetR"/>
</dbReference>
<sequence>MKTGYKKVSGRTNNRPLTERKLIDAVGAVIRKMGYKGLSARNIAREADVTTSLIFKYFDTLDQLIEIYIREKDYWMSSKTKMSDMLEKIRKKTGLIEMLVFALEKQFDYFYQEEEMQQLILWEITEKCSLMDDIGSGRENLADDFFKQTDPYFEGSEVNFKAVAALLVSGIYYLVLHARSNKSTQCGIDIHSEADRAEIIRTVRQILKWTFDAAKTKRQTG</sequence>
<reference evidence="4" key="1">
    <citation type="submission" date="2011-09" db="EMBL/GenBank/DDBJ databases">
        <title>The permanent draft genome of Mucilaginibacter paludis DSM 18603.</title>
        <authorList>
            <consortium name="US DOE Joint Genome Institute (JGI-PGF)"/>
            <person name="Lucas S."/>
            <person name="Han J."/>
            <person name="Lapidus A."/>
            <person name="Bruce D."/>
            <person name="Goodwin L."/>
            <person name="Pitluck S."/>
            <person name="Peters L."/>
            <person name="Kyrpides N."/>
            <person name="Mavromatis K."/>
            <person name="Ivanova N."/>
            <person name="Mikhailova N."/>
            <person name="Held B."/>
            <person name="Detter J.C."/>
            <person name="Tapia R."/>
            <person name="Han C."/>
            <person name="Land M."/>
            <person name="Hauser L."/>
            <person name="Markowitz V."/>
            <person name="Cheng J.-F."/>
            <person name="Hugenholtz P."/>
            <person name="Woyke T."/>
            <person name="Wu D."/>
            <person name="Tindall B."/>
            <person name="Brambilla E."/>
            <person name="Klenk H.-P."/>
            <person name="Eisen J.A."/>
        </authorList>
    </citation>
    <scope>NUCLEOTIDE SEQUENCE [LARGE SCALE GENOMIC DNA]</scope>
    <source>
        <strain evidence="4">DSM 18603</strain>
    </source>
</reference>
<accession>H1Y407</accession>
<dbReference type="eggNOG" id="COG1309">
    <property type="taxonomic scope" value="Bacteria"/>
</dbReference>
<name>H1Y407_9SPHI</name>
<dbReference type="SUPFAM" id="SSF46689">
    <property type="entry name" value="Homeodomain-like"/>
    <property type="match status" value="1"/>
</dbReference>
<dbReference type="STRING" id="714943.Mucpa_6903"/>
<feature type="DNA-binding region" description="H-T-H motif" evidence="2">
    <location>
        <begin position="39"/>
        <end position="58"/>
    </location>
</feature>
<dbReference type="HOGENOM" id="CLU_091688_2_0_10"/>
<gene>
    <name evidence="4" type="ORF">Mucpa_6903</name>
</gene>
<proteinExistence type="predicted"/>
<keyword evidence="1 2" id="KW-0238">DNA-binding</keyword>
<evidence type="ECO:0000259" key="3">
    <source>
        <dbReference type="PROSITE" id="PS50977"/>
    </source>
</evidence>
<dbReference type="InterPro" id="IPR009057">
    <property type="entry name" value="Homeodomain-like_sf"/>
</dbReference>
<dbReference type="OrthoDB" id="836882at2"/>
<evidence type="ECO:0000313" key="5">
    <source>
        <dbReference type="Proteomes" id="UP000002774"/>
    </source>
</evidence>
<keyword evidence="5" id="KW-1185">Reference proteome</keyword>
<evidence type="ECO:0000256" key="1">
    <source>
        <dbReference type="ARBA" id="ARBA00023125"/>
    </source>
</evidence>
<organism evidence="4 5">
    <name type="scientific">Mucilaginibacter paludis DSM 18603</name>
    <dbReference type="NCBI Taxonomy" id="714943"/>
    <lineage>
        <taxon>Bacteria</taxon>
        <taxon>Pseudomonadati</taxon>
        <taxon>Bacteroidota</taxon>
        <taxon>Sphingobacteriia</taxon>
        <taxon>Sphingobacteriales</taxon>
        <taxon>Sphingobacteriaceae</taxon>
        <taxon>Mucilaginibacter</taxon>
    </lineage>
</organism>
<dbReference type="Proteomes" id="UP000002774">
    <property type="component" value="Chromosome"/>
</dbReference>
<dbReference type="PROSITE" id="PS50977">
    <property type="entry name" value="HTH_TETR_2"/>
    <property type="match status" value="1"/>
</dbReference>
<dbReference type="RefSeq" id="WP_008513042.1">
    <property type="nucleotide sequence ID" value="NZ_CM001403.1"/>
</dbReference>
<evidence type="ECO:0000256" key="2">
    <source>
        <dbReference type="PROSITE-ProRule" id="PRU00335"/>
    </source>
</evidence>
<protein>
    <submittedName>
        <fullName evidence="4">Regulatory protein TetR</fullName>
    </submittedName>
</protein>
<dbReference type="GO" id="GO:0003677">
    <property type="term" value="F:DNA binding"/>
    <property type="evidence" value="ECO:0007669"/>
    <property type="project" value="UniProtKB-UniRule"/>
</dbReference>
<evidence type="ECO:0000313" key="4">
    <source>
        <dbReference type="EMBL" id="EHQ30952.1"/>
    </source>
</evidence>
<feature type="domain" description="HTH tetR-type" evidence="3">
    <location>
        <begin position="16"/>
        <end position="76"/>
    </location>
</feature>
<dbReference type="Pfam" id="PF00440">
    <property type="entry name" value="TetR_N"/>
    <property type="match status" value="1"/>
</dbReference>
<dbReference type="Gene3D" id="1.10.357.10">
    <property type="entry name" value="Tetracycline Repressor, domain 2"/>
    <property type="match status" value="1"/>
</dbReference>